<evidence type="ECO:0000313" key="2">
    <source>
        <dbReference type="EMBL" id="GMG44274.1"/>
    </source>
</evidence>
<feature type="region of interest" description="Disordered" evidence="1">
    <location>
        <begin position="157"/>
        <end position="187"/>
    </location>
</feature>
<feature type="compositionally biased region" description="Low complexity" evidence="1">
    <location>
        <begin position="293"/>
        <end position="321"/>
    </location>
</feature>
<gene>
    <name evidence="2" type="ORF">Amon01_000672700</name>
</gene>
<dbReference type="Gene3D" id="1.25.40.90">
    <property type="match status" value="1"/>
</dbReference>
<dbReference type="EMBL" id="BSXU01004455">
    <property type="protein sequence ID" value="GMG44274.1"/>
    <property type="molecule type" value="Genomic_DNA"/>
</dbReference>
<name>A0A9W6Z238_AMBMO</name>
<organism evidence="2 3">
    <name type="scientific">Ambrosiozyma monospora</name>
    <name type="common">Yeast</name>
    <name type="synonym">Endomycopsis monosporus</name>
    <dbReference type="NCBI Taxonomy" id="43982"/>
    <lineage>
        <taxon>Eukaryota</taxon>
        <taxon>Fungi</taxon>
        <taxon>Dikarya</taxon>
        <taxon>Ascomycota</taxon>
        <taxon>Saccharomycotina</taxon>
        <taxon>Pichiomycetes</taxon>
        <taxon>Pichiales</taxon>
        <taxon>Pichiaceae</taxon>
        <taxon>Ambrosiozyma</taxon>
    </lineage>
</organism>
<keyword evidence="3" id="KW-1185">Reference proteome</keyword>
<feature type="region of interest" description="Disordered" evidence="1">
    <location>
        <begin position="120"/>
        <end position="139"/>
    </location>
</feature>
<protein>
    <submittedName>
        <fullName evidence="2">Unnamed protein product</fullName>
    </submittedName>
</protein>
<evidence type="ECO:0000313" key="3">
    <source>
        <dbReference type="Proteomes" id="UP001165063"/>
    </source>
</evidence>
<feature type="region of interest" description="Disordered" evidence="1">
    <location>
        <begin position="212"/>
        <end position="252"/>
    </location>
</feature>
<sequence length="493" mass="53426">MEYDILPDCKELCRFVLNRLQSYQVKIAYDNLNLHHEKAIHETSKKLLEWIGDKDLLLQERAKFHPELLDNKSGHKNHRKTASGNVFYEGDALNHDSMQLSKDKQPFDRSRVSNISNQLGNMILSPSKNRHRSSSSVSLSTDENDLIKFTKGHHVSSSTSAAFDPYADDDNNNQTTHSRSKSYSYSDSLTASSNKFKSGANRSPALAKIKSTISEDDDDDDDDFGDFQTTDETSTTKQSTTNKESVSSSIFQLPSASKKSVVTGSQSSGGSAASDLLGLDLFNSATTTTTASSLVKSSTVSKSTRLTLSNRTNSNSLRNSTMKATRSHSVDLLGLDLNFEPTTTTTTPKKTNDTLTSISTASISIMKPISPSTSPNQHKQTFSTGSILTPMSAKSSTSPTSTFNTPTSPSVNYSAFSAIPSSSSFNSVPKSAPATKTSFDWGPSSTDVWASSPLSGLSKNSKPVAVVVPEDKRQEKNLALFDDLWSGAKGRGL</sequence>
<feature type="compositionally biased region" description="Low complexity" evidence="1">
    <location>
        <begin position="228"/>
        <end position="244"/>
    </location>
</feature>
<dbReference type="AlphaFoldDB" id="A0A9W6Z238"/>
<feature type="compositionally biased region" description="Low complexity" evidence="1">
    <location>
        <begin position="395"/>
        <end position="407"/>
    </location>
</feature>
<feature type="region of interest" description="Disordered" evidence="1">
    <location>
        <begin position="368"/>
        <end position="407"/>
    </location>
</feature>
<evidence type="ECO:0000256" key="1">
    <source>
        <dbReference type="SAM" id="MobiDB-lite"/>
    </source>
</evidence>
<reference evidence="2" key="1">
    <citation type="submission" date="2023-04" db="EMBL/GenBank/DDBJ databases">
        <title>Ambrosiozyma monospora NBRC 1965.</title>
        <authorList>
            <person name="Ichikawa N."/>
            <person name="Sato H."/>
            <person name="Tonouchi N."/>
        </authorList>
    </citation>
    <scope>NUCLEOTIDE SEQUENCE</scope>
    <source>
        <strain evidence="2">NBRC 1965</strain>
    </source>
</reference>
<accession>A0A9W6Z238</accession>
<dbReference type="Proteomes" id="UP001165063">
    <property type="component" value="Unassembled WGS sequence"/>
</dbReference>
<feature type="compositionally biased region" description="Acidic residues" evidence="1">
    <location>
        <begin position="214"/>
        <end position="225"/>
    </location>
</feature>
<dbReference type="InterPro" id="IPR008942">
    <property type="entry name" value="ENTH_VHS"/>
</dbReference>
<comment type="caution">
    <text evidence="2">The sequence shown here is derived from an EMBL/GenBank/DDBJ whole genome shotgun (WGS) entry which is preliminary data.</text>
</comment>
<proteinExistence type="predicted"/>
<feature type="compositionally biased region" description="Polar residues" evidence="1">
    <location>
        <begin position="370"/>
        <end position="394"/>
    </location>
</feature>
<feature type="region of interest" description="Disordered" evidence="1">
    <location>
        <begin position="293"/>
        <end position="325"/>
    </location>
</feature>